<dbReference type="GO" id="GO:0003677">
    <property type="term" value="F:DNA binding"/>
    <property type="evidence" value="ECO:0007669"/>
    <property type="project" value="InterPro"/>
</dbReference>
<dbReference type="InterPro" id="IPR002559">
    <property type="entry name" value="Transposase_11"/>
</dbReference>
<dbReference type="AlphaFoldDB" id="A0A2S5R937"/>
<dbReference type="GO" id="GO:0006313">
    <property type="term" value="P:DNA transposition"/>
    <property type="evidence" value="ECO:0007669"/>
    <property type="project" value="InterPro"/>
</dbReference>
<dbReference type="Proteomes" id="UP000239425">
    <property type="component" value="Unassembled WGS sequence"/>
</dbReference>
<keyword evidence="3" id="KW-1185">Reference proteome</keyword>
<dbReference type="GO" id="GO:0004803">
    <property type="term" value="F:transposase activity"/>
    <property type="evidence" value="ECO:0007669"/>
    <property type="project" value="InterPro"/>
</dbReference>
<reference evidence="2 3" key="1">
    <citation type="submission" date="2017-11" db="EMBL/GenBank/DDBJ databases">
        <title>Comparative genomic analysis of Holospora spp., intranuclear symbionts of paramecia.</title>
        <authorList>
            <person name="Garushyants S.K."/>
            <person name="Beliavskaya A."/>
            <person name="Malko D.B."/>
            <person name="Logacheva M.D."/>
            <person name="Rautian M.S."/>
            <person name="Gelfand M.S."/>
        </authorList>
    </citation>
    <scope>NUCLEOTIDE SEQUENCE [LARGE SCALE GENOMIC DNA]</scope>
    <source>
        <strain evidence="3">02AZ16</strain>
    </source>
</reference>
<gene>
    <name evidence="2" type="ORF">HCUR_00613</name>
</gene>
<comment type="caution">
    <text evidence="2">The sequence shown here is derived from an EMBL/GenBank/DDBJ whole genome shotgun (WGS) entry which is preliminary data.</text>
</comment>
<dbReference type="SUPFAM" id="SSF53098">
    <property type="entry name" value="Ribonuclease H-like"/>
    <property type="match status" value="1"/>
</dbReference>
<protein>
    <recommendedName>
        <fullName evidence="1">Transposase IS4-like domain-containing protein</fullName>
    </recommendedName>
</protein>
<evidence type="ECO:0000313" key="2">
    <source>
        <dbReference type="EMBL" id="PPE03836.1"/>
    </source>
</evidence>
<name>A0A2S5R937_9PROT</name>
<accession>A0A2S5R937</accession>
<proteinExistence type="predicted"/>
<dbReference type="Pfam" id="PF01609">
    <property type="entry name" value="DDE_Tnp_1"/>
    <property type="match status" value="1"/>
</dbReference>
<evidence type="ECO:0000259" key="1">
    <source>
        <dbReference type="Pfam" id="PF01609"/>
    </source>
</evidence>
<dbReference type="EMBL" id="PHHC01000080">
    <property type="protein sequence ID" value="PPE03836.1"/>
    <property type="molecule type" value="Genomic_DNA"/>
</dbReference>
<sequence>MDSAKGNTVHVRPLFINLKPGQIRYLRNKKDIFGIRLWLAARRAENGAWVIVATTDDPENALTRSKKRWNIETLFGFLKSKGVNFEDTHATFPERLHNLLSILTIAFCFAYKMSQIVVKEAPIKKKKHGRLEKSVLRVGLDLLRELFFKIDRSVNNFVNDIASIFNQNTVIERVFTGR</sequence>
<dbReference type="InterPro" id="IPR012337">
    <property type="entry name" value="RNaseH-like_sf"/>
</dbReference>
<feature type="domain" description="Transposase IS4-like" evidence="1">
    <location>
        <begin position="27"/>
        <end position="108"/>
    </location>
</feature>
<evidence type="ECO:0000313" key="3">
    <source>
        <dbReference type="Proteomes" id="UP000239425"/>
    </source>
</evidence>
<organism evidence="2 3">
    <name type="scientific">Holospora curviuscula</name>
    <dbReference type="NCBI Taxonomy" id="1082868"/>
    <lineage>
        <taxon>Bacteria</taxon>
        <taxon>Pseudomonadati</taxon>
        <taxon>Pseudomonadota</taxon>
        <taxon>Alphaproteobacteria</taxon>
        <taxon>Holosporales</taxon>
        <taxon>Holosporaceae</taxon>
        <taxon>Holospora</taxon>
    </lineage>
</organism>